<feature type="region of interest" description="Disordered" evidence="1">
    <location>
        <begin position="59"/>
        <end position="89"/>
    </location>
</feature>
<proteinExistence type="predicted"/>
<reference evidence="2" key="2">
    <citation type="submission" date="2018-03" db="EMBL/GenBank/DDBJ databases">
        <title>The Triticum urartu genome reveals the dynamic nature of wheat genome evolution.</title>
        <authorList>
            <person name="Ling H."/>
            <person name="Ma B."/>
            <person name="Shi X."/>
            <person name="Liu H."/>
            <person name="Dong L."/>
            <person name="Sun H."/>
            <person name="Cao Y."/>
            <person name="Gao Q."/>
            <person name="Zheng S."/>
            <person name="Li Y."/>
            <person name="Yu Y."/>
            <person name="Du H."/>
            <person name="Qi M."/>
            <person name="Li Y."/>
            <person name="Yu H."/>
            <person name="Cui Y."/>
            <person name="Wang N."/>
            <person name="Chen C."/>
            <person name="Wu H."/>
            <person name="Zhao Y."/>
            <person name="Zhang J."/>
            <person name="Li Y."/>
            <person name="Zhou W."/>
            <person name="Zhang B."/>
            <person name="Hu W."/>
            <person name="Eijk M."/>
            <person name="Tang J."/>
            <person name="Witsenboer H."/>
            <person name="Zhao S."/>
            <person name="Li Z."/>
            <person name="Zhang A."/>
            <person name="Wang D."/>
            <person name="Liang C."/>
        </authorList>
    </citation>
    <scope>NUCLEOTIDE SEQUENCE [LARGE SCALE GENOMIC DNA]</scope>
    <source>
        <strain evidence="2">cv. G1812</strain>
    </source>
</reference>
<feature type="compositionally biased region" description="Basic and acidic residues" evidence="1">
    <location>
        <begin position="63"/>
        <end position="73"/>
    </location>
</feature>
<dbReference type="Gramene" id="TuG1812G0700001731.01.T01">
    <property type="protein sequence ID" value="TuG1812G0700001731.01.T01.cds350729"/>
    <property type="gene ID" value="TuG1812G0700001731.01"/>
</dbReference>
<organism evidence="2 3">
    <name type="scientific">Triticum urartu</name>
    <name type="common">Red wild einkorn</name>
    <name type="synonym">Crithodium urartu</name>
    <dbReference type="NCBI Taxonomy" id="4572"/>
    <lineage>
        <taxon>Eukaryota</taxon>
        <taxon>Viridiplantae</taxon>
        <taxon>Streptophyta</taxon>
        <taxon>Embryophyta</taxon>
        <taxon>Tracheophyta</taxon>
        <taxon>Spermatophyta</taxon>
        <taxon>Magnoliopsida</taxon>
        <taxon>Liliopsida</taxon>
        <taxon>Poales</taxon>
        <taxon>Poaceae</taxon>
        <taxon>BOP clade</taxon>
        <taxon>Pooideae</taxon>
        <taxon>Triticodae</taxon>
        <taxon>Triticeae</taxon>
        <taxon>Triticinae</taxon>
        <taxon>Triticum</taxon>
    </lineage>
</organism>
<accession>A0A8R7V172</accession>
<evidence type="ECO:0000313" key="2">
    <source>
        <dbReference type="EnsemblPlants" id="TuG1812G0700001731.01.T01.cds350729"/>
    </source>
</evidence>
<dbReference type="EnsemblPlants" id="TuG1812G0700001731.01.T01">
    <property type="protein sequence ID" value="TuG1812G0700001731.01.T01.cds350729"/>
    <property type="gene ID" value="TuG1812G0700001731.01"/>
</dbReference>
<reference evidence="2" key="3">
    <citation type="submission" date="2022-06" db="UniProtKB">
        <authorList>
            <consortium name="EnsemblPlants"/>
        </authorList>
    </citation>
    <scope>IDENTIFICATION</scope>
</reference>
<protein>
    <submittedName>
        <fullName evidence="2">Uncharacterized protein</fullName>
    </submittedName>
</protein>
<dbReference type="AlphaFoldDB" id="A0A8R7V172"/>
<dbReference type="Proteomes" id="UP000015106">
    <property type="component" value="Chromosome 7"/>
</dbReference>
<evidence type="ECO:0000313" key="3">
    <source>
        <dbReference type="Proteomes" id="UP000015106"/>
    </source>
</evidence>
<keyword evidence="3" id="KW-1185">Reference proteome</keyword>
<evidence type="ECO:0000256" key="1">
    <source>
        <dbReference type="SAM" id="MobiDB-lite"/>
    </source>
</evidence>
<sequence length="209" mass="21491">MAGLLVKDKAADELGVIHGAAELLYDVDVTEIKKLRVGGIDHGEGGVNSERGEEAGVLGDDLGVERGGGRLDEGVPVGELDGDGHALEDLDGAGREAVEGVGGGGGVGAGREEGLRAAEQGPGDDDDGGGAVAGRRVLGAGELGEHAGWRRDMRERMVSPSLVMIISWSPEEIILSTPRGPREVRTASVTERADAMLAPRTSSRRLVSA</sequence>
<reference evidence="3" key="1">
    <citation type="journal article" date="2013" name="Nature">
        <title>Draft genome of the wheat A-genome progenitor Triticum urartu.</title>
        <authorList>
            <person name="Ling H.Q."/>
            <person name="Zhao S."/>
            <person name="Liu D."/>
            <person name="Wang J."/>
            <person name="Sun H."/>
            <person name="Zhang C."/>
            <person name="Fan H."/>
            <person name="Li D."/>
            <person name="Dong L."/>
            <person name="Tao Y."/>
            <person name="Gao C."/>
            <person name="Wu H."/>
            <person name="Li Y."/>
            <person name="Cui Y."/>
            <person name="Guo X."/>
            <person name="Zheng S."/>
            <person name="Wang B."/>
            <person name="Yu K."/>
            <person name="Liang Q."/>
            <person name="Yang W."/>
            <person name="Lou X."/>
            <person name="Chen J."/>
            <person name="Feng M."/>
            <person name="Jian J."/>
            <person name="Zhang X."/>
            <person name="Luo G."/>
            <person name="Jiang Y."/>
            <person name="Liu J."/>
            <person name="Wang Z."/>
            <person name="Sha Y."/>
            <person name="Zhang B."/>
            <person name="Wu H."/>
            <person name="Tang D."/>
            <person name="Shen Q."/>
            <person name="Xue P."/>
            <person name="Zou S."/>
            <person name="Wang X."/>
            <person name="Liu X."/>
            <person name="Wang F."/>
            <person name="Yang Y."/>
            <person name="An X."/>
            <person name="Dong Z."/>
            <person name="Zhang K."/>
            <person name="Zhang X."/>
            <person name="Luo M.C."/>
            <person name="Dvorak J."/>
            <person name="Tong Y."/>
            <person name="Wang J."/>
            <person name="Yang H."/>
            <person name="Li Z."/>
            <person name="Wang D."/>
            <person name="Zhang A."/>
            <person name="Wang J."/>
        </authorList>
    </citation>
    <scope>NUCLEOTIDE SEQUENCE</scope>
    <source>
        <strain evidence="3">cv. G1812</strain>
    </source>
</reference>
<name>A0A8R7V172_TRIUA</name>